<evidence type="ECO:0000256" key="1">
    <source>
        <dbReference type="SAM" id="MobiDB-lite"/>
    </source>
</evidence>
<dbReference type="InterPro" id="IPR019076">
    <property type="entry name" value="Spore_lipoprot_YhcN/YlaJ-like"/>
</dbReference>
<organism evidence="2 3">
    <name type="scientific">Paenibacillus agaridevorans</name>
    <dbReference type="NCBI Taxonomy" id="171404"/>
    <lineage>
        <taxon>Bacteria</taxon>
        <taxon>Bacillati</taxon>
        <taxon>Bacillota</taxon>
        <taxon>Bacilli</taxon>
        <taxon>Bacillales</taxon>
        <taxon>Paenibacillaceae</taxon>
        <taxon>Paenibacillus</taxon>
    </lineage>
</organism>
<dbReference type="Pfam" id="PF09580">
    <property type="entry name" value="Spore_YhcN_YlaJ"/>
    <property type="match status" value="1"/>
</dbReference>
<dbReference type="AlphaFoldDB" id="A0A2R5ENF0"/>
<accession>A0A2R5ENF0</accession>
<evidence type="ECO:0000313" key="3">
    <source>
        <dbReference type="Proteomes" id="UP000245202"/>
    </source>
</evidence>
<comment type="caution">
    <text evidence="2">The sequence shown here is derived from an EMBL/GenBank/DDBJ whole genome shotgun (WGS) entry which is preliminary data.</text>
</comment>
<evidence type="ECO:0008006" key="4">
    <source>
        <dbReference type="Google" id="ProtNLM"/>
    </source>
</evidence>
<gene>
    <name evidence="2" type="ORF">PAT3040_01045</name>
</gene>
<protein>
    <recommendedName>
        <fullName evidence="4">Sporulation protein</fullName>
    </recommendedName>
</protein>
<proteinExistence type="predicted"/>
<evidence type="ECO:0000313" key="2">
    <source>
        <dbReference type="EMBL" id="GBG06518.1"/>
    </source>
</evidence>
<feature type="region of interest" description="Disordered" evidence="1">
    <location>
        <begin position="19"/>
        <end position="47"/>
    </location>
</feature>
<sequence>MYVLLLSGILALQSGCGDTAPERRDGYEARSPGATKGIGPLGVRSQNGTARVGSEQLTRIAEQVPGVKGAIVALNGDTVVVGVSVDDSGKRRIVEKQVMSQLLWQYPEYDYYVTSDDSLVERVRSANRNGGQYGMQSVAMNDEISAIADEIARTMIKPQHIKR</sequence>
<keyword evidence="3" id="KW-1185">Reference proteome</keyword>
<dbReference type="EMBL" id="BDQX01000051">
    <property type="protein sequence ID" value="GBG06518.1"/>
    <property type="molecule type" value="Genomic_DNA"/>
</dbReference>
<name>A0A2R5ENF0_9BACL</name>
<dbReference type="Proteomes" id="UP000245202">
    <property type="component" value="Unassembled WGS sequence"/>
</dbReference>
<reference evidence="2 3" key="1">
    <citation type="submission" date="2017-08" db="EMBL/GenBank/DDBJ databases">
        <title>Substantial Increase in Enzyme Production by Combined Drug-Resistance Mutations in Paenibacillus agaridevorans.</title>
        <authorList>
            <person name="Tanaka Y."/>
            <person name="Funane K."/>
            <person name="Hosaka T."/>
            <person name="Shiwa Y."/>
            <person name="Fujita N."/>
            <person name="Miyazaki T."/>
            <person name="Yoshikawa H."/>
            <person name="Murakami K."/>
            <person name="Kasahara K."/>
            <person name="Inaoka T."/>
            <person name="Hiraga Y."/>
            <person name="Ochi K."/>
        </authorList>
    </citation>
    <scope>NUCLEOTIDE SEQUENCE [LARGE SCALE GENOMIC DNA]</scope>
    <source>
        <strain evidence="2 3">T-3040</strain>
    </source>
</reference>